<dbReference type="EMBL" id="DS470550">
    <property type="protein sequence ID" value="EDO29446.1"/>
    <property type="molecule type" value="Genomic_DNA"/>
</dbReference>
<dbReference type="eggNOG" id="KOG2302">
    <property type="taxonomic scope" value="Eukaryota"/>
</dbReference>
<dbReference type="FunCoup" id="A7T3L9">
    <property type="interactions" value="92"/>
</dbReference>
<dbReference type="GO" id="GO:0005261">
    <property type="term" value="F:monoatomic cation channel activity"/>
    <property type="evidence" value="ECO:0007669"/>
    <property type="project" value="InterPro"/>
</dbReference>
<dbReference type="OMA" id="PRPHTES"/>
<dbReference type="Proteomes" id="UP000001593">
    <property type="component" value="Unassembled WGS sequence"/>
</dbReference>
<feature type="signal peptide" evidence="6">
    <location>
        <begin position="1"/>
        <end position="19"/>
    </location>
</feature>
<gene>
    <name evidence="8" type="ORF">NEMVEDRAFT_v1g221860</name>
</gene>
<dbReference type="AlphaFoldDB" id="A7T3L9"/>
<organism evidence="8 9">
    <name type="scientific">Nematostella vectensis</name>
    <name type="common">Starlet sea anemone</name>
    <dbReference type="NCBI Taxonomy" id="45351"/>
    <lineage>
        <taxon>Eukaryota</taxon>
        <taxon>Metazoa</taxon>
        <taxon>Cnidaria</taxon>
        <taxon>Anthozoa</taxon>
        <taxon>Hexacorallia</taxon>
        <taxon>Actiniaria</taxon>
        <taxon>Edwardsiidae</taxon>
        <taxon>Nematostella</taxon>
    </lineage>
</organism>
<feature type="domain" description="Ion transport" evidence="7">
    <location>
        <begin position="1"/>
        <end position="135"/>
    </location>
</feature>
<evidence type="ECO:0000256" key="3">
    <source>
        <dbReference type="ARBA" id="ARBA00022989"/>
    </source>
</evidence>
<evidence type="ECO:0000313" key="9">
    <source>
        <dbReference type="Proteomes" id="UP000001593"/>
    </source>
</evidence>
<dbReference type="HOGENOM" id="CLU_1782129_0_0_1"/>
<evidence type="ECO:0000256" key="1">
    <source>
        <dbReference type="ARBA" id="ARBA00004141"/>
    </source>
</evidence>
<dbReference type="SUPFAM" id="SSF81324">
    <property type="entry name" value="Voltage-gated potassium channels"/>
    <property type="match status" value="1"/>
</dbReference>
<feature type="non-terminal residue" evidence="8">
    <location>
        <position position="1"/>
    </location>
</feature>
<name>A7T3L9_NEMVE</name>
<keyword evidence="3 5" id="KW-1133">Transmembrane helix</keyword>
<keyword evidence="9" id="KW-1185">Reference proteome</keyword>
<evidence type="ECO:0000256" key="6">
    <source>
        <dbReference type="SAM" id="SignalP"/>
    </source>
</evidence>
<dbReference type="GO" id="GO:0005886">
    <property type="term" value="C:plasma membrane"/>
    <property type="evidence" value="ECO:0007669"/>
    <property type="project" value="InterPro"/>
</dbReference>
<dbReference type="STRING" id="45351.A7T3L9"/>
<evidence type="ECO:0000259" key="7">
    <source>
        <dbReference type="Pfam" id="PF00520"/>
    </source>
</evidence>
<evidence type="ECO:0000256" key="5">
    <source>
        <dbReference type="SAM" id="Phobius"/>
    </source>
</evidence>
<feature type="chain" id="PRO_5002715439" description="Ion transport domain-containing protein" evidence="6">
    <location>
        <begin position="20"/>
        <end position="146"/>
    </location>
</feature>
<keyword evidence="6" id="KW-0732">Signal</keyword>
<dbReference type="PANTHER" id="PTHR10037">
    <property type="entry name" value="VOLTAGE-GATED CATION CHANNEL CALCIUM AND SODIUM"/>
    <property type="match status" value="1"/>
</dbReference>
<dbReference type="InParanoid" id="A7T3L9"/>
<keyword evidence="4 5" id="KW-0472">Membrane</keyword>
<dbReference type="PhylomeDB" id="A7T3L9"/>
<evidence type="ECO:0000256" key="4">
    <source>
        <dbReference type="ARBA" id="ARBA00023136"/>
    </source>
</evidence>
<dbReference type="PANTHER" id="PTHR10037:SF230">
    <property type="entry name" value="CA[2+]-CHANNEL PROTEIN ALPHA[[1]] SUBUNIT T, ISOFORM F"/>
    <property type="match status" value="1"/>
</dbReference>
<dbReference type="InterPro" id="IPR005821">
    <property type="entry name" value="Ion_trans_dom"/>
</dbReference>
<feature type="transmembrane region" description="Helical" evidence="5">
    <location>
        <begin position="70"/>
        <end position="89"/>
    </location>
</feature>
<dbReference type="Gene3D" id="1.10.287.70">
    <property type="match status" value="1"/>
</dbReference>
<evidence type="ECO:0000256" key="2">
    <source>
        <dbReference type="ARBA" id="ARBA00022692"/>
    </source>
</evidence>
<accession>A7T3L9</accession>
<reference evidence="8 9" key="1">
    <citation type="journal article" date="2007" name="Science">
        <title>Sea anemone genome reveals ancestral eumetazoan gene repertoire and genomic organization.</title>
        <authorList>
            <person name="Putnam N.H."/>
            <person name="Srivastava M."/>
            <person name="Hellsten U."/>
            <person name="Dirks B."/>
            <person name="Chapman J."/>
            <person name="Salamov A."/>
            <person name="Terry A."/>
            <person name="Shapiro H."/>
            <person name="Lindquist E."/>
            <person name="Kapitonov V.V."/>
            <person name="Jurka J."/>
            <person name="Genikhovich G."/>
            <person name="Grigoriev I.V."/>
            <person name="Lucas S.M."/>
            <person name="Steele R.E."/>
            <person name="Finnerty J.R."/>
            <person name="Technau U."/>
            <person name="Martindale M.Q."/>
            <person name="Rokhsar D.S."/>
        </authorList>
    </citation>
    <scope>NUCLEOTIDE SEQUENCE [LARGE SCALE GENOMIC DNA]</scope>
    <source>
        <strain evidence="9">CH2 X CH6</strain>
    </source>
</reference>
<sequence length="146" mass="16468">WNQLDMLIVILSIVGIALEEMTMELPINPTIIRVMRVLRIARVLKLLKTAEGIRKLLDTVAQALPQVGNLGMLFLLMFFIFSALGIELFGKIDCEKPGITCQGMDEHANFRSFGIAMLTLFRISTGDNWNGILKTHRRVLLLKSLE</sequence>
<dbReference type="InterPro" id="IPR027359">
    <property type="entry name" value="Volt_channel_dom_sf"/>
</dbReference>
<evidence type="ECO:0000313" key="8">
    <source>
        <dbReference type="EMBL" id="EDO29446.1"/>
    </source>
</evidence>
<keyword evidence="2 5" id="KW-0812">Transmembrane</keyword>
<dbReference type="FunFam" id="1.10.287.70:FF:000393">
    <property type="entry name" value="Calcium channel, voltage-dependent, T type, alpha 1I subunit"/>
    <property type="match status" value="1"/>
</dbReference>
<dbReference type="Gene3D" id="1.20.120.350">
    <property type="entry name" value="Voltage-gated potassium channels. Chain C"/>
    <property type="match status" value="1"/>
</dbReference>
<dbReference type="InterPro" id="IPR043203">
    <property type="entry name" value="VGCC_Ca_Na"/>
</dbReference>
<protein>
    <recommendedName>
        <fullName evidence="7">Ion transport domain-containing protein</fullName>
    </recommendedName>
</protein>
<comment type="subcellular location">
    <subcellularLocation>
        <location evidence="1">Membrane</location>
        <topology evidence="1">Multi-pass membrane protein</topology>
    </subcellularLocation>
</comment>
<proteinExistence type="predicted"/>
<dbReference type="Pfam" id="PF00520">
    <property type="entry name" value="Ion_trans"/>
    <property type="match status" value="1"/>
</dbReference>